<dbReference type="CDD" id="cd04332">
    <property type="entry name" value="YbaK_like"/>
    <property type="match status" value="1"/>
</dbReference>
<reference evidence="3" key="1">
    <citation type="submission" date="2016-06" db="EMBL/GenBank/DDBJ databases">
        <authorList>
            <person name="Hehemann J.-H."/>
            <person name="Arevalo P."/>
            <person name="Datta M.S."/>
            <person name="Polz M.F."/>
        </authorList>
    </citation>
    <scope>NUCLEOTIDE SEQUENCE [LARGE SCALE GENOMIC DNA]</scope>
    <source>
        <strain evidence="3">9CSC122</strain>
    </source>
</reference>
<dbReference type="EMBL" id="MAJZ01000299">
    <property type="protein sequence ID" value="OCH78183.1"/>
    <property type="molecule type" value="Genomic_DNA"/>
</dbReference>
<dbReference type="Pfam" id="PF04073">
    <property type="entry name" value="tRNA_edit"/>
    <property type="match status" value="1"/>
</dbReference>
<dbReference type="Proteomes" id="UP000093173">
    <property type="component" value="Unassembled WGS sequence"/>
</dbReference>
<evidence type="ECO:0000259" key="1">
    <source>
        <dbReference type="Pfam" id="PF04073"/>
    </source>
</evidence>
<evidence type="ECO:0000313" key="3">
    <source>
        <dbReference type="Proteomes" id="UP000093173"/>
    </source>
</evidence>
<dbReference type="GO" id="GO:0002161">
    <property type="term" value="F:aminoacyl-tRNA deacylase activity"/>
    <property type="evidence" value="ECO:0007669"/>
    <property type="project" value="InterPro"/>
</dbReference>
<dbReference type="SUPFAM" id="SSF55826">
    <property type="entry name" value="YbaK/ProRS associated domain"/>
    <property type="match status" value="1"/>
</dbReference>
<gene>
    <name evidence="2" type="ORF">A6E14_05775</name>
</gene>
<dbReference type="PANTHER" id="PTHR30411:SF1">
    <property type="entry name" value="CYTOPLASMIC PROTEIN"/>
    <property type="match status" value="1"/>
</dbReference>
<comment type="caution">
    <text evidence="2">The sequence shown here is derived from an EMBL/GenBank/DDBJ whole genome shotgun (WGS) entry which is preliminary data.</text>
</comment>
<dbReference type="AlphaFoldDB" id="A0A1B9R1P1"/>
<dbReference type="InterPro" id="IPR036754">
    <property type="entry name" value="YbaK/aa-tRNA-synt-asso_dom_sf"/>
</dbReference>
<keyword evidence="3" id="KW-1185">Reference proteome</keyword>
<feature type="domain" description="YbaK/aminoacyl-tRNA synthetase-associated" evidence="1">
    <location>
        <begin position="31"/>
        <end position="146"/>
    </location>
</feature>
<sequence>MMNKPISTPVTRYLDQQQVDYRLLPQQHATITIEDTAKQRGVRPEQMVKSIVLRDMGNQYTLACVPGDQSVDPKKVRSLLNCRRMTCVDSNSVALITGYQPGTVSPLLLKTPIPVVFDVQLTHQTLITISSGHAMLGLSLRSDELIALCQPTIAPICRNN</sequence>
<accession>A0A1B9R1P1</accession>
<evidence type="ECO:0000313" key="2">
    <source>
        <dbReference type="EMBL" id="OCH78183.1"/>
    </source>
</evidence>
<proteinExistence type="predicted"/>
<name>A0A1B9R1P1_9VIBR</name>
<dbReference type="InterPro" id="IPR007214">
    <property type="entry name" value="YbaK/aa-tRNA-synth-assoc-dom"/>
</dbReference>
<dbReference type="Gene3D" id="3.90.960.10">
    <property type="entry name" value="YbaK/aminoacyl-tRNA synthetase-associated domain"/>
    <property type="match status" value="1"/>
</dbReference>
<organism evidence="2 3">
    <name type="scientific">Vibrio genomosp. F10</name>
    <dbReference type="NCBI Taxonomy" id="723171"/>
    <lineage>
        <taxon>Bacteria</taxon>
        <taxon>Pseudomonadati</taxon>
        <taxon>Pseudomonadota</taxon>
        <taxon>Gammaproteobacteria</taxon>
        <taxon>Vibrionales</taxon>
        <taxon>Vibrionaceae</taxon>
        <taxon>Vibrio</taxon>
    </lineage>
</organism>
<dbReference type="PANTHER" id="PTHR30411">
    <property type="entry name" value="CYTOPLASMIC PROTEIN"/>
    <property type="match status" value="1"/>
</dbReference>
<protein>
    <recommendedName>
        <fullName evidence="1">YbaK/aminoacyl-tRNA synthetase-associated domain-containing protein</fullName>
    </recommendedName>
</protein>